<protein>
    <submittedName>
        <fullName evidence="1">Uncharacterized protein</fullName>
    </submittedName>
</protein>
<proteinExistence type="predicted"/>
<evidence type="ECO:0000313" key="1">
    <source>
        <dbReference type="EMBL" id="HGQ18968.1"/>
    </source>
</evidence>
<dbReference type="EMBL" id="DTBZ01000156">
    <property type="protein sequence ID" value="HGQ18968.1"/>
    <property type="molecule type" value="Genomic_DNA"/>
</dbReference>
<comment type="caution">
    <text evidence="1">The sequence shown here is derived from an EMBL/GenBank/DDBJ whole genome shotgun (WGS) entry which is preliminary data.</text>
</comment>
<dbReference type="AlphaFoldDB" id="A0A7J3JSA5"/>
<organism evidence="1">
    <name type="scientific">Ignisphaera aggregans</name>
    <dbReference type="NCBI Taxonomy" id="334771"/>
    <lineage>
        <taxon>Archaea</taxon>
        <taxon>Thermoproteota</taxon>
        <taxon>Thermoprotei</taxon>
        <taxon>Desulfurococcales</taxon>
        <taxon>Desulfurococcaceae</taxon>
        <taxon>Ignisphaera</taxon>
    </lineage>
</organism>
<sequence length="119" mass="13454">MQKTYIRVYDSTISRNAKGECNTDAWAMNTTKKNRASISQDLALYLALQPRTLKLLPMLPPIAEDAVSAKHVSMGRILSTPRTCRHRLSVNGISILREREWHIICNSIANFEQAFSPLP</sequence>
<accession>A0A7J3JSA5</accession>
<gene>
    <name evidence="1" type="ORF">ENU30_08380</name>
</gene>
<name>A0A7J3JSA5_9CREN</name>
<reference evidence="1" key="1">
    <citation type="journal article" date="2020" name="mSystems">
        <title>Genome- and Community-Level Interaction Insights into Carbon Utilization and Element Cycling Functions of Hydrothermarchaeota in Hydrothermal Sediment.</title>
        <authorList>
            <person name="Zhou Z."/>
            <person name="Liu Y."/>
            <person name="Xu W."/>
            <person name="Pan J."/>
            <person name="Luo Z.H."/>
            <person name="Li M."/>
        </authorList>
    </citation>
    <scope>NUCLEOTIDE SEQUENCE [LARGE SCALE GENOMIC DNA]</scope>
    <source>
        <strain evidence="1">SpSt-657</strain>
    </source>
</reference>